<comment type="caution">
    <text evidence="2">The sequence shown here is derived from an EMBL/GenBank/DDBJ whole genome shotgun (WGS) entry which is preliminary data.</text>
</comment>
<dbReference type="EMBL" id="BQKE01000002">
    <property type="protein sequence ID" value="GJM63277.1"/>
    <property type="molecule type" value="Genomic_DNA"/>
</dbReference>
<evidence type="ECO:0000256" key="1">
    <source>
        <dbReference type="SAM" id="Phobius"/>
    </source>
</evidence>
<keyword evidence="3" id="KW-1185">Reference proteome</keyword>
<dbReference type="RefSeq" id="WP_338238463.1">
    <property type="nucleotide sequence ID" value="NZ_BQKE01000002.1"/>
</dbReference>
<feature type="transmembrane region" description="Helical" evidence="1">
    <location>
        <begin position="12"/>
        <end position="35"/>
    </location>
</feature>
<dbReference type="Proteomes" id="UP001310022">
    <property type="component" value="Unassembled WGS sequence"/>
</dbReference>
<keyword evidence="1" id="KW-1133">Transmembrane helix</keyword>
<keyword evidence="1" id="KW-0472">Membrane</keyword>
<gene>
    <name evidence="2" type="ORF">PEDI_38290</name>
</gene>
<evidence type="ECO:0000313" key="3">
    <source>
        <dbReference type="Proteomes" id="UP001310022"/>
    </source>
</evidence>
<evidence type="ECO:0000313" key="2">
    <source>
        <dbReference type="EMBL" id="GJM63277.1"/>
    </source>
</evidence>
<accession>A0AAN4W1B9</accession>
<protein>
    <submittedName>
        <fullName evidence="2">Uncharacterized protein</fullName>
    </submittedName>
</protein>
<dbReference type="AlphaFoldDB" id="A0AAN4W1B9"/>
<organism evidence="2 3">
    <name type="scientific">Persicobacter diffluens</name>
    <dbReference type="NCBI Taxonomy" id="981"/>
    <lineage>
        <taxon>Bacteria</taxon>
        <taxon>Pseudomonadati</taxon>
        <taxon>Bacteroidota</taxon>
        <taxon>Cytophagia</taxon>
        <taxon>Cytophagales</taxon>
        <taxon>Persicobacteraceae</taxon>
        <taxon>Persicobacter</taxon>
    </lineage>
</organism>
<keyword evidence="1" id="KW-0812">Transmembrane</keyword>
<reference evidence="2 3" key="1">
    <citation type="submission" date="2021-12" db="EMBL/GenBank/DDBJ databases">
        <title>Genome sequencing of bacteria with rrn-lacking chromosome and rrn-plasmid.</title>
        <authorList>
            <person name="Anda M."/>
            <person name="Iwasaki W."/>
        </authorList>
    </citation>
    <scope>NUCLEOTIDE SEQUENCE [LARGE SCALE GENOMIC DNA]</scope>
    <source>
        <strain evidence="2 3">NBRC 15940</strain>
    </source>
</reference>
<sequence>MKTFFVRENDIIGRYSGAFFAIITLSFLIVLPAIAQVGNDDIENRLLLDTEVIYDSKTDHCTVQWDCVDESLTGKCIQYHNDQWYHFNAGSEPKLYLNIFDQHCRDLFGVQVVVLKGTPCQPETYQVLSCVSLETQNDIHIPLEDLVEGQNYLVNVDGYLEDFCQFKIQLSAEPIGLPVDQLQDVEVTSSQQGAMATMSWKLDQDLESPVREFQIYRRIQYSVKN</sequence>
<proteinExistence type="predicted"/>
<name>A0AAN4W1B9_9BACT</name>